<evidence type="ECO:0000313" key="2">
    <source>
        <dbReference type="Proteomes" id="UP000502617"/>
    </source>
</evidence>
<dbReference type="RefSeq" id="YP_010669208.1">
    <property type="nucleotide sequence ID" value="NC_070959.1"/>
</dbReference>
<name>A0A6G8R6P6_9CAUD</name>
<reference evidence="1 2" key="1">
    <citation type="submission" date="2020-03" db="EMBL/GenBank/DDBJ databases">
        <title>The Isolation and Genome Sequence of a Novel Cyanophage S-N03 from the Huanghai Sea, China.</title>
        <authorList>
            <person name="Jiang T."/>
        </authorList>
    </citation>
    <scope>NUCLEOTIDE SEQUENCE [LARGE SCALE GENOMIC DNA]</scope>
</reference>
<dbReference type="GeneID" id="77945362"/>
<organism evidence="1 2">
    <name type="scientific">Synechococcus phage S-N03</name>
    <dbReference type="NCBI Taxonomy" id="2718943"/>
    <lineage>
        <taxon>Viruses</taxon>
        <taxon>Duplodnaviria</taxon>
        <taxon>Heunggongvirae</taxon>
        <taxon>Uroviricota</taxon>
        <taxon>Caudoviricetes</taxon>
        <taxon>Pantevenvirales</taxon>
        <taxon>Kyanoviridae</taxon>
        <taxon>Huanghaivirus</taxon>
        <taxon>Huanghaivirus snothree</taxon>
    </lineage>
</organism>
<dbReference type="Proteomes" id="UP000502617">
    <property type="component" value="Segment"/>
</dbReference>
<dbReference type="EMBL" id="MT162466">
    <property type="protein sequence ID" value="QIN96828.1"/>
    <property type="molecule type" value="Genomic_DNA"/>
</dbReference>
<proteinExistence type="predicted"/>
<evidence type="ECO:0000313" key="1">
    <source>
        <dbReference type="EMBL" id="QIN96828.1"/>
    </source>
</evidence>
<dbReference type="Gene3D" id="1.10.530.10">
    <property type="match status" value="1"/>
</dbReference>
<dbReference type="InterPro" id="IPR023346">
    <property type="entry name" value="Lysozyme-like_dom_sf"/>
</dbReference>
<keyword evidence="2" id="KW-1185">Reference proteome</keyword>
<dbReference type="KEGG" id="vg:77945362"/>
<sequence length="218" mass="24105">MFRKTLRSLGFAPFLITSALAIGGSVGPQPSIAFGAFCEAPAVVKQARPEFHRVVRPLADLISKGEGDYNAVNRGYAGDTPGGIQGLTGMTFENYTVGQVMDMQRRRLFAVGRYQFIPVTLRFAVRMSDVSELDMFTPETQDKLFAALLLYKRPAIGAYIRGNHDLKGWALNELAKEWASVEYRYGRGFYDHIGGNRAHITRAEASEALDVVRTAYSA</sequence>
<accession>A0A6G8R6P6</accession>
<dbReference type="SUPFAM" id="SSF53955">
    <property type="entry name" value="Lysozyme-like"/>
    <property type="match status" value="1"/>
</dbReference>
<evidence type="ECO:0008006" key="3">
    <source>
        <dbReference type="Google" id="ProtNLM"/>
    </source>
</evidence>
<protein>
    <recommendedName>
        <fullName evidence="3">Endolysin</fullName>
    </recommendedName>
</protein>